<reference evidence="1 2" key="1">
    <citation type="submission" date="2019-03" db="EMBL/GenBank/DDBJ databases">
        <title>Nitrincola sp. nov. isolated from an Indian soda lake.</title>
        <authorList>
            <person name="Joshi A."/>
            <person name="Thite S.V."/>
            <person name="Joseph N."/>
            <person name="Dhotre D."/>
            <person name="Moorthy M."/>
            <person name="Shouche Y.S."/>
        </authorList>
    </citation>
    <scope>NUCLEOTIDE SEQUENCE [LARGE SCALE GENOMIC DNA]</scope>
    <source>
        <strain evidence="1 2">MEB193</strain>
    </source>
</reference>
<keyword evidence="2" id="KW-1185">Reference proteome</keyword>
<dbReference type="RefSeq" id="WP_149390780.1">
    <property type="nucleotide sequence ID" value="NZ_SMRS01000005.1"/>
</dbReference>
<dbReference type="AlphaFoldDB" id="A0A5A9W325"/>
<evidence type="ECO:0000313" key="2">
    <source>
        <dbReference type="Proteomes" id="UP000325302"/>
    </source>
</evidence>
<dbReference type="OrthoDB" id="6120993at2"/>
<comment type="caution">
    <text evidence="1">The sequence shown here is derived from an EMBL/GenBank/DDBJ whole genome shotgun (WGS) entry which is preliminary data.</text>
</comment>
<organism evidence="1 2">
    <name type="scientific">Nitrincola tapanii</name>
    <dbReference type="NCBI Taxonomy" id="1708751"/>
    <lineage>
        <taxon>Bacteria</taxon>
        <taxon>Pseudomonadati</taxon>
        <taxon>Pseudomonadota</taxon>
        <taxon>Gammaproteobacteria</taxon>
        <taxon>Oceanospirillales</taxon>
        <taxon>Oceanospirillaceae</taxon>
        <taxon>Nitrincola</taxon>
    </lineage>
</organism>
<evidence type="ECO:0000313" key="1">
    <source>
        <dbReference type="EMBL" id="KAA0874599.1"/>
    </source>
</evidence>
<dbReference type="EMBL" id="SMRS01000005">
    <property type="protein sequence ID" value="KAA0874599.1"/>
    <property type="molecule type" value="Genomic_DNA"/>
</dbReference>
<accession>A0A5A9W325</accession>
<protein>
    <submittedName>
        <fullName evidence="1">Uncharacterized protein</fullName>
    </submittedName>
</protein>
<proteinExistence type="predicted"/>
<gene>
    <name evidence="1" type="ORF">E1H14_07155</name>
</gene>
<sequence>MEYLIIFLVTFLVLIGVVLALAFGKTPGYRPSRVEVLKILQALESGELAQEQWDMFLGYPISHDPDLEEIRRDLILIHEGDGVDLPAGSGIDGYIYDRSGRARVLKVREKLELLISKEMVYKDF</sequence>
<name>A0A5A9W325_9GAMM</name>
<dbReference type="Proteomes" id="UP000325302">
    <property type="component" value="Unassembled WGS sequence"/>
</dbReference>